<feature type="coiled-coil region" evidence="1">
    <location>
        <begin position="223"/>
        <end position="250"/>
    </location>
</feature>
<feature type="region of interest" description="Disordered" evidence="2">
    <location>
        <begin position="183"/>
        <end position="203"/>
    </location>
</feature>
<gene>
    <name evidence="3" type="ordered locus">tll0736</name>
</gene>
<dbReference type="eggNOG" id="ENOG502ZCG7">
    <property type="taxonomic scope" value="Bacteria"/>
</dbReference>
<organism evidence="3 4">
    <name type="scientific">Thermosynechococcus vestitus (strain NIES-2133 / IAM M-273 / BP-1)</name>
    <dbReference type="NCBI Taxonomy" id="197221"/>
    <lineage>
        <taxon>Bacteria</taxon>
        <taxon>Bacillati</taxon>
        <taxon>Cyanobacteriota</taxon>
        <taxon>Cyanophyceae</taxon>
        <taxon>Acaryochloridales</taxon>
        <taxon>Thermosynechococcaceae</taxon>
        <taxon>Thermosynechococcus</taxon>
    </lineage>
</organism>
<dbReference type="EnsemblBacteria" id="BAC08287">
    <property type="protein sequence ID" value="BAC08287"/>
    <property type="gene ID" value="BAC08287"/>
</dbReference>
<accession>Q8DKW5</accession>
<dbReference type="Proteomes" id="UP000000440">
    <property type="component" value="Chromosome"/>
</dbReference>
<evidence type="ECO:0000256" key="1">
    <source>
        <dbReference type="SAM" id="Coils"/>
    </source>
</evidence>
<dbReference type="EMBL" id="BA000039">
    <property type="protein sequence ID" value="BAC08287.1"/>
    <property type="molecule type" value="Genomic_DNA"/>
</dbReference>
<dbReference type="RefSeq" id="WP_011056583.1">
    <property type="nucleotide sequence ID" value="NC_004113.1"/>
</dbReference>
<dbReference type="STRING" id="197221.gene:10747326"/>
<keyword evidence="4" id="KW-1185">Reference proteome</keyword>
<dbReference type="AlphaFoldDB" id="Q8DKW5"/>
<sequence>MSGNLEAVEQEILGLQGMLLTALAEMRQLYDVYLEMLAPIARQQLITVSYQVCTQVFPEQFLTLEAPEQQELQRQIVELAIALENTILGLQPRRQDERTPAQEAGNGEEDAESTKAQESLSLPQQLSQVLYQSSLKINHLLQRAAILPPAPIAVILEIASQAENRPLGRIPHLLTMMLDEQKLQEEGQQEQDASESPRESASHHPMAAIYLKLEELEFQHPPLANQRSQIRQLEARLATLQKQLHKKQRQYLVLKASRAWWQTWKANDAANGTASVPEAMDGEP</sequence>
<proteinExistence type="predicted"/>
<feature type="region of interest" description="Disordered" evidence="2">
    <location>
        <begin position="92"/>
        <end position="119"/>
    </location>
</feature>
<keyword evidence="1" id="KW-0175">Coiled coil</keyword>
<protein>
    <submittedName>
        <fullName evidence="3">Tll0736 protein</fullName>
    </submittedName>
</protein>
<evidence type="ECO:0000256" key="2">
    <source>
        <dbReference type="SAM" id="MobiDB-lite"/>
    </source>
</evidence>
<reference evidence="3 4" key="1">
    <citation type="journal article" date="2002" name="DNA Res.">
        <title>Complete genome structure of the thermophilic cyanobacterium Thermosynechococcus elongatus BP-1.</title>
        <authorList>
            <person name="Nakamura Y."/>
            <person name="Kaneko T."/>
            <person name="Sato S."/>
            <person name="Ikeuchi M."/>
            <person name="Katoh H."/>
            <person name="Sasamoto S."/>
            <person name="Watanabe A."/>
            <person name="Iriguchi M."/>
            <person name="Kawashima K."/>
            <person name="Kimura T."/>
            <person name="Kishida Y."/>
            <person name="Kiyokawa C."/>
            <person name="Kohara M."/>
            <person name="Matsumoto M."/>
            <person name="Matsuno A."/>
            <person name="Nakazaki N."/>
            <person name="Shimpo S."/>
            <person name="Sugimoto M."/>
            <person name="Takeuchi C."/>
            <person name="Yamada M."/>
            <person name="Tabata S."/>
        </authorList>
    </citation>
    <scope>NUCLEOTIDE SEQUENCE [LARGE SCALE GENOMIC DNA]</scope>
    <source>
        <strain evidence="4">IAM M-273 / NIES-2133 / BP-1</strain>
    </source>
</reference>
<evidence type="ECO:0000313" key="4">
    <source>
        <dbReference type="Proteomes" id="UP000000440"/>
    </source>
</evidence>
<dbReference type="KEGG" id="tel:tll0736"/>
<name>Q8DKW5_THEVB</name>
<evidence type="ECO:0000313" key="3">
    <source>
        <dbReference type="EMBL" id="BAC08287.1"/>
    </source>
</evidence>